<evidence type="ECO:0000256" key="1">
    <source>
        <dbReference type="SAM" id="MobiDB-lite"/>
    </source>
</evidence>
<name>A0AAD7GP47_MYCRO</name>
<dbReference type="AlphaFoldDB" id="A0AAD7GP47"/>
<dbReference type="EMBL" id="JARKIE010000020">
    <property type="protein sequence ID" value="KAJ7700355.1"/>
    <property type="molecule type" value="Genomic_DNA"/>
</dbReference>
<evidence type="ECO:0000313" key="3">
    <source>
        <dbReference type="Proteomes" id="UP001221757"/>
    </source>
</evidence>
<evidence type="ECO:0000313" key="2">
    <source>
        <dbReference type="EMBL" id="KAJ7700355.1"/>
    </source>
</evidence>
<feature type="region of interest" description="Disordered" evidence="1">
    <location>
        <begin position="1"/>
        <end position="28"/>
    </location>
</feature>
<sequence>MSSNQNYSVSAPRATLPRRLERPPHSAHSAARATLDALAPNLVELPIPFIHHQLTLHAARMLAGLDALLVSNTIPLPLPSTLAVGIPRDAVASDAQRLYPTHILAVVPPSTPPDALVPLVPIHGIVLATHCTSPLLRSLLAPQPPEILAALVIPVCRVSLPSPYAFLILAPPAQRLPSPMGHAAGRAALGSRAEIVRLATHLMEAHSGLAHLVGYSTRMREVWQTACCLGMYQISLWDALDLAWEVVLYSLNLAGKDEA</sequence>
<organism evidence="2 3">
    <name type="scientific">Mycena rosella</name>
    <name type="common">Pink bonnet</name>
    <name type="synonym">Agaricus rosellus</name>
    <dbReference type="NCBI Taxonomy" id="1033263"/>
    <lineage>
        <taxon>Eukaryota</taxon>
        <taxon>Fungi</taxon>
        <taxon>Dikarya</taxon>
        <taxon>Basidiomycota</taxon>
        <taxon>Agaricomycotina</taxon>
        <taxon>Agaricomycetes</taxon>
        <taxon>Agaricomycetidae</taxon>
        <taxon>Agaricales</taxon>
        <taxon>Marasmiineae</taxon>
        <taxon>Mycenaceae</taxon>
        <taxon>Mycena</taxon>
    </lineage>
</organism>
<gene>
    <name evidence="2" type="ORF">B0H17DRAFT_1195763</name>
</gene>
<reference evidence="2" key="1">
    <citation type="submission" date="2023-03" db="EMBL/GenBank/DDBJ databases">
        <title>Massive genome expansion in bonnet fungi (Mycena s.s.) driven by repeated elements and novel gene families across ecological guilds.</title>
        <authorList>
            <consortium name="Lawrence Berkeley National Laboratory"/>
            <person name="Harder C.B."/>
            <person name="Miyauchi S."/>
            <person name="Viragh M."/>
            <person name="Kuo A."/>
            <person name="Thoen E."/>
            <person name="Andreopoulos B."/>
            <person name="Lu D."/>
            <person name="Skrede I."/>
            <person name="Drula E."/>
            <person name="Henrissat B."/>
            <person name="Morin E."/>
            <person name="Kohler A."/>
            <person name="Barry K."/>
            <person name="LaButti K."/>
            <person name="Morin E."/>
            <person name="Salamov A."/>
            <person name="Lipzen A."/>
            <person name="Mereny Z."/>
            <person name="Hegedus B."/>
            <person name="Baldrian P."/>
            <person name="Stursova M."/>
            <person name="Weitz H."/>
            <person name="Taylor A."/>
            <person name="Grigoriev I.V."/>
            <person name="Nagy L.G."/>
            <person name="Martin F."/>
            <person name="Kauserud H."/>
        </authorList>
    </citation>
    <scope>NUCLEOTIDE SEQUENCE</scope>
    <source>
        <strain evidence="2">CBHHK067</strain>
    </source>
</reference>
<evidence type="ECO:0008006" key="4">
    <source>
        <dbReference type="Google" id="ProtNLM"/>
    </source>
</evidence>
<proteinExistence type="predicted"/>
<accession>A0AAD7GP47</accession>
<comment type="caution">
    <text evidence="2">The sequence shown here is derived from an EMBL/GenBank/DDBJ whole genome shotgun (WGS) entry which is preliminary data.</text>
</comment>
<protein>
    <recommendedName>
        <fullName evidence="4">Clp1-like protein</fullName>
    </recommendedName>
</protein>
<dbReference type="Proteomes" id="UP001221757">
    <property type="component" value="Unassembled WGS sequence"/>
</dbReference>
<keyword evidence="3" id="KW-1185">Reference proteome</keyword>